<protein>
    <submittedName>
        <fullName evidence="1">Uncharacterized protein</fullName>
    </submittedName>
</protein>
<organism evidence="1 2">
    <name type="scientific">Pelagibacterium lentulum</name>
    <dbReference type="NCBI Taxonomy" id="2029865"/>
    <lineage>
        <taxon>Bacteria</taxon>
        <taxon>Pseudomonadati</taxon>
        <taxon>Pseudomonadota</taxon>
        <taxon>Alphaproteobacteria</taxon>
        <taxon>Hyphomicrobiales</taxon>
        <taxon>Devosiaceae</taxon>
        <taxon>Pelagibacterium</taxon>
    </lineage>
</organism>
<keyword evidence="2" id="KW-1185">Reference proteome</keyword>
<evidence type="ECO:0000313" key="1">
    <source>
        <dbReference type="EMBL" id="GGA41157.1"/>
    </source>
</evidence>
<reference evidence="1 2" key="1">
    <citation type="journal article" date="2014" name="Int. J. Syst. Evol. Microbiol.">
        <title>Complete genome sequence of Corynebacterium casei LMG S-19264T (=DSM 44701T), isolated from a smear-ripened cheese.</title>
        <authorList>
            <consortium name="US DOE Joint Genome Institute (JGI-PGF)"/>
            <person name="Walter F."/>
            <person name="Albersmeier A."/>
            <person name="Kalinowski J."/>
            <person name="Ruckert C."/>
        </authorList>
    </citation>
    <scope>NUCLEOTIDE SEQUENCE [LARGE SCALE GENOMIC DNA]</scope>
    <source>
        <strain evidence="1 2">CGMCC 1.15896</strain>
    </source>
</reference>
<name>A0A916RAP3_9HYPH</name>
<comment type="caution">
    <text evidence="1">The sequence shown here is derived from an EMBL/GenBank/DDBJ whole genome shotgun (WGS) entry which is preliminary data.</text>
</comment>
<dbReference type="EMBL" id="BMKB01000001">
    <property type="protein sequence ID" value="GGA41157.1"/>
    <property type="molecule type" value="Genomic_DNA"/>
</dbReference>
<dbReference type="Proteomes" id="UP000596977">
    <property type="component" value="Unassembled WGS sequence"/>
</dbReference>
<proteinExistence type="predicted"/>
<accession>A0A916RAP3</accession>
<evidence type="ECO:0000313" key="2">
    <source>
        <dbReference type="Proteomes" id="UP000596977"/>
    </source>
</evidence>
<sequence length="54" mass="6113">MKGMKTSLVEAPLICSFYTPGGYYKECAIRLKDNVERLGLRHEIVRKEIPEGAT</sequence>
<dbReference type="AlphaFoldDB" id="A0A916RAP3"/>
<gene>
    <name evidence="1" type="ORF">GCM10011499_08440</name>
</gene>